<feature type="domain" description="EF-hand" evidence="3">
    <location>
        <begin position="27"/>
        <end position="53"/>
    </location>
</feature>
<gene>
    <name evidence="4" type="ORF">K3X48_10445</name>
</gene>
<evidence type="ECO:0000313" key="5">
    <source>
        <dbReference type="Proteomes" id="UP001057991"/>
    </source>
</evidence>
<organism evidence="4 5">
    <name type="scientific">Aliiroseovarius crassostreae</name>
    <dbReference type="NCBI Taxonomy" id="154981"/>
    <lineage>
        <taxon>Bacteria</taxon>
        <taxon>Pseudomonadati</taxon>
        <taxon>Pseudomonadota</taxon>
        <taxon>Alphaproteobacteria</taxon>
        <taxon>Rhodobacterales</taxon>
        <taxon>Paracoccaceae</taxon>
        <taxon>Aliiroseovarius</taxon>
    </lineage>
</organism>
<feature type="region of interest" description="Disordered" evidence="1">
    <location>
        <begin position="58"/>
        <end position="158"/>
    </location>
</feature>
<reference evidence="4" key="1">
    <citation type="submission" date="2021-08" db="EMBL/GenBank/DDBJ databases">
        <authorList>
            <person name="Nwanade C."/>
            <person name="Wang M."/>
            <person name="Masoudi A."/>
            <person name="Yu Z."/>
            <person name="Liu J."/>
        </authorList>
    </citation>
    <scope>NUCLEOTIDE SEQUENCE</scope>
    <source>
        <strain evidence="4">S056</strain>
    </source>
</reference>
<dbReference type="GO" id="GO:0005509">
    <property type="term" value="F:calcium ion binding"/>
    <property type="evidence" value="ECO:0007669"/>
    <property type="project" value="InterPro"/>
</dbReference>
<dbReference type="EMBL" id="CP080776">
    <property type="protein sequence ID" value="UWP94633.1"/>
    <property type="molecule type" value="Genomic_DNA"/>
</dbReference>
<dbReference type="Proteomes" id="UP001057991">
    <property type="component" value="Chromosome"/>
</dbReference>
<sequence length="158" mass="17967">MKLKHLLLTTSLCAMVAAPGWAKSRNFSEIDQNKDGALSLEELEAAFSARGARAIMKRSDLNGDGLITPSEIQVSQDDEHDDDENDDEDDDENDDENDDDENDDERDDHEDDEHDERDDDERDDDRDDDERDRDDESSDRDDRDDRDDGEGGGDESDD</sequence>
<dbReference type="InterPro" id="IPR011992">
    <property type="entry name" value="EF-hand-dom_pair"/>
</dbReference>
<feature type="signal peptide" evidence="2">
    <location>
        <begin position="1"/>
        <end position="22"/>
    </location>
</feature>
<accession>A0A9Q9H840</accession>
<keyword evidence="2" id="KW-0732">Signal</keyword>
<proteinExistence type="predicted"/>
<evidence type="ECO:0000313" key="4">
    <source>
        <dbReference type="EMBL" id="UWP94633.1"/>
    </source>
</evidence>
<feature type="compositionally biased region" description="Acidic residues" evidence="1">
    <location>
        <begin position="76"/>
        <end position="158"/>
    </location>
</feature>
<dbReference type="SUPFAM" id="SSF47473">
    <property type="entry name" value="EF-hand"/>
    <property type="match status" value="1"/>
</dbReference>
<dbReference type="AlphaFoldDB" id="A0A9Q9H840"/>
<feature type="chain" id="PRO_5040470255" evidence="2">
    <location>
        <begin position="23"/>
        <end position="158"/>
    </location>
</feature>
<dbReference type="Pfam" id="PF13202">
    <property type="entry name" value="EF-hand_5"/>
    <property type="match status" value="2"/>
</dbReference>
<evidence type="ECO:0000256" key="2">
    <source>
        <dbReference type="SAM" id="SignalP"/>
    </source>
</evidence>
<dbReference type="InterPro" id="IPR002048">
    <property type="entry name" value="EF_hand_dom"/>
</dbReference>
<dbReference type="PROSITE" id="PS00018">
    <property type="entry name" value="EF_HAND_1"/>
    <property type="match status" value="2"/>
</dbReference>
<dbReference type="CDD" id="cd00051">
    <property type="entry name" value="EFh"/>
    <property type="match status" value="1"/>
</dbReference>
<dbReference type="RefSeq" id="WP_259791548.1">
    <property type="nucleotide sequence ID" value="NZ_CP080776.1"/>
</dbReference>
<evidence type="ECO:0000259" key="3">
    <source>
        <dbReference type="PROSITE" id="PS50222"/>
    </source>
</evidence>
<evidence type="ECO:0000256" key="1">
    <source>
        <dbReference type="SAM" id="MobiDB-lite"/>
    </source>
</evidence>
<dbReference type="InterPro" id="IPR018247">
    <property type="entry name" value="EF_Hand_1_Ca_BS"/>
</dbReference>
<dbReference type="Gene3D" id="1.10.238.10">
    <property type="entry name" value="EF-hand"/>
    <property type="match status" value="1"/>
</dbReference>
<name>A0A9Q9H840_9RHOB</name>
<protein>
    <submittedName>
        <fullName evidence="4">EF-hand domain-containing protein</fullName>
    </submittedName>
</protein>
<dbReference type="PROSITE" id="PS50222">
    <property type="entry name" value="EF_HAND_2"/>
    <property type="match status" value="1"/>
</dbReference>